<evidence type="ECO:0000313" key="6">
    <source>
        <dbReference type="Proteomes" id="UP000694429"/>
    </source>
</evidence>
<evidence type="ECO:0000256" key="2">
    <source>
        <dbReference type="SAM" id="Phobius"/>
    </source>
</evidence>
<reference evidence="4" key="3">
    <citation type="submission" date="2025-05" db="UniProtKB">
        <authorList>
            <consortium name="Ensembl"/>
        </authorList>
    </citation>
    <scope>IDENTIFICATION</scope>
</reference>
<dbReference type="PANTHER" id="PTHR31965:SF1">
    <property type="entry name" value="TRANSMEMBRANE PROTEIN 42"/>
    <property type="match status" value="1"/>
</dbReference>
<organism evidence="4 6">
    <name type="scientific">Canis lupus familiaris</name>
    <name type="common">Dog</name>
    <name type="synonym">Canis familiaris</name>
    <dbReference type="NCBI Taxonomy" id="9615"/>
    <lineage>
        <taxon>Eukaryota</taxon>
        <taxon>Metazoa</taxon>
        <taxon>Chordata</taxon>
        <taxon>Craniata</taxon>
        <taxon>Vertebrata</taxon>
        <taxon>Euteleostomi</taxon>
        <taxon>Mammalia</taxon>
        <taxon>Eutheria</taxon>
        <taxon>Laurasiatheria</taxon>
        <taxon>Carnivora</taxon>
        <taxon>Caniformia</taxon>
        <taxon>Canidae</taxon>
        <taxon>Canis</taxon>
    </lineage>
</organism>
<evidence type="ECO:0000256" key="1">
    <source>
        <dbReference type="SAM" id="MobiDB-lite"/>
    </source>
</evidence>
<dbReference type="Ensembl" id="ENSCAFT00030020398.1">
    <property type="protein sequence ID" value="ENSCAFP00030017794.1"/>
    <property type="gene ID" value="ENSCAFG00030011017.1"/>
</dbReference>
<dbReference type="OrthoDB" id="5854584at2759"/>
<proteinExistence type="predicted"/>
<reference evidence="3 5" key="1">
    <citation type="journal article" date="2005" name="Nature">
        <title>Genome sequence, comparative analysis and haplotype structure of the domestic dog.</title>
        <authorList>
            <consortium name="Broad Sequencing Platform"/>
            <person name="Lindblad-Toh K."/>
            <person name="Wade C.M."/>
            <person name="Mikkelsen T.S."/>
            <person name="Karlsson E.K."/>
            <person name="Jaffe D.B."/>
            <person name="Kamal M."/>
            <person name="Clamp M."/>
            <person name="Chang J.L."/>
            <person name="Kulbokas E.J. III"/>
            <person name="Zody M.C."/>
            <person name="Mauceli E."/>
            <person name="Xie X."/>
            <person name="Breen M."/>
            <person name="Wayne R.K."/>
            <person name="Ostrander E.A."/>
            <person name="Ponting C.P."/>
            <person name="Galibert F."/>
            <person name="Smith D.R."/>
            <person name="DeJong P.J."/>
            <person name="Kirkness E."/>
            <person name="Alvarez P."/>
            <person name="Biagi T."/>
            <person name="Brockman W."/>
            <person name="Butler J."/>
            <person name="Chin C.W."/>
            <person name="Cook A."/>
            <person name="Cuff J."/>
            <person name="Daly M.J."/>
            <person name="DeCaprio D."/>
            <person name="Gnerre S."/>
            <person name="Grabherr M."/>
            <person name="Kellis M."/>
            <person name="Kleber M."/>
            <person name="Bardeleben C."/>
            <person name="Goodstadt L."/>
            <person name="Heger A."/>
            <person name="Hitte C."/>
            <person name="Kim L."/>
            <person name="Koepfli K.P."/>
            <person name="Parker H.G."/>
            <person name="Pollinger J.P."/>
            <person name="Searle S.M."/>
            <person name="Sutter N.B."/>
            <person name="Thomas R."/>
            <person name="Webber C."/>
            <person name="Baldwin J."/>
            <person name="Abebe A."/>
            <person name="Abouelleil A."/>
            <person name="Aftuck L."/>
            <person name="Ait-Zahra M."/>
            <person name="Aldredge T."/>
            <person name="Allen N."/>
            <person name="An P."/>
            <person name="Anderson S."/>
            <person name="Antoine C."/>
            <person name="Arachchi H."/>
            <person name="Aslam A."/>
            <person name="Ayotte L."/>
            <person name="Bachantsang P."/>
            <person name="Barry A."/>
            <person name="Bayul T."/>
            <person name="Benamara M."/>
            <person name="Berlin A."/>
            <person name="Bessette D."/>
            <person name="Blitshteyn B."/>
            <person name="Bloom T."/>
            <person name="Blye J."/>
            <person name="Boguslavskiy L."/>
            <person name="Bonnet C."/>
            <person name="Boukhgalter B."/>
            <person name="Brown A."/>
            <person name="Cahill P."/>
            <person name="Calixte N."/>
            <person name="Camarata J."/>
            <person name="Cheshatsang Y."/>
            <person name="Chu J."/>
            <person name="Citroen M."/>
            <person name="Collymore A."/>
            <person name="Cooke P."/>
            <person name="Dawoe T."/>
            <person name="Daza R."/>
            <person name="Decktor K."/>
            <person name="DeGray S."/>
            <person name="Dhargay N."/>
            <person name="Dooley K."/>
            <person name="Dooley K."/>
            <person name="Dorje P."/>
            <person name="Dorjee K."/>
            <person name="Dorris L."/>
            <person name="Duffey N."/>
            <person name="Dupes A."/>
            <person name="Egbiremolen O."/>
            <person name="Elong R."/>
            <person name="Falk J."/>
            <person name="Farina A."/>
            <person name="Faro S."/>
            <person name="Ferguson D."/>
            <person name="Ferreira P."/>
            <person name="Fisher S."/>
            <person name="FitzGerald M."/>
            <person name="Foley K."/>
            <person name="Foley C."/>
            <person name="Franke A."/>
            <person name="Friedrich D."/>
            <person name="Gage D."/>
            <person name="Garber M."/>
            <person name="Gearin G."/>
            <person name="Giannoukos G."/>
            <person name="Goode T."/>
            <person name="Goyette A."/>
            <person name="Graham J."/>
            <person name="Grandbois E."/>
            <person name="Gyaltsen K."/>
            <person name="Hafez N."/>
            <person name="Hagopian D."/>
            <person name="Hagos B."/>
            <person name="Hall J."/>
            <person name="Healy C."/>
            <person name="Hegarty R."/>
            <person name="Honan T."/>
            <person name="Horn A."/>
            <person name="Houde N."/>
            <person name="Hughes L."/>
            <person name="Hunnicutt L."/>
            <person name="Husby M."/>
            <person name="Jester B."/>
            <person name="Jones C."/>
            <person name="Kamat A."/>
            <person name="Kanga B."/>
            <person name="Kells C."/>
            <person name="Khazanovich D."/>
            <person name="Kieu A.C."/>
            <person name="Kisner P."/>
            <person name="Kumar M."/>
            <person name="Lance K."/>
            <person name="Landers T."/>
            <person name="Lara M."/>
            <person name="Lee W."/>
            <person name="Leger J.P."/>
            <person name="Lennon N."/>
            <person name="Leuper L."/>
            <person name="LeVine S."/>
            <person name="Liu J."/>
            <person name="Liu X."/>
            <person name="Lokyitsang Y."/>
            <person name="Lokyitsang T."/>
            <person name="Lui A."/>
            <person name="Macdonald J."/>
            <person name="Major J."/>
            <person name="Marabella R."/>
            <person name="Maru K."/>
            <person name="Matthews C."/>
            <person name="McDonough S."/>
            <person name="Mehta T."/>
            <person name="Meldrim J."/>
            <person name="Melnikov A."/>
            <person name="Meneus L."/>
            <person name="Mihalev A."/>
            <person name="Mihova T."/>
            <person name="Miller K."/>
            <person name="Mittelman R."/>
            <person name="Mlenga V."/>
            <person name="Mulrain L."/>
            <person name="Munson G."/>
            <person name="Navidi A."/>
            <person name="Naylor J."/>
            <person name="Nguyen T."/>
            <person name="Nguyen N."/>
            <person name="Nguyen C."/>
            <person name="Nguyen T."/>
            <person name="Nicol R."/>
            <person name="Norbu N."/>
            <person name="Norbu C."/>
            <person name="Novod N."/>
            <person name="Nyima T."/>
            <person name="Olandt P."/>
            <person name="O'Neill B."/>
            <person name="O'Neill K."/>
            <person name="Osman S."/>
            <person name="Oyono L."/>
            <person name="Patti C."/>
            <person name="Perrin D."/>
            <person name="Phunkhang P."/>
            <person name="Pierre F."/>
            <person name="Priest M."/>
            <person name="Rachupka A."/>
            <person name="Raghuraman S."/>
            <person name="Rameau R."/>
            <person name="Ray V."/>
            <person name="Raymond C."/>
            <person name="Rege F."/>
            <person name="Rise C."/>
            <person name="Rogers J."/>
            <person name="Rogov P."/>
            <person name="Sahalie J."/>
            <person name="Settipalli S."/>
            <person name="Sharpe T."/>
            <person name="Shea T."/>
            <person name="Sheehan M."/>
            <person name="Sherpa N."/>
            <person name="Shi J."/>
            <person name="Shih D."/>
            <person name="Sloan J."/>
            <person name="Smith C."/>
            <person name="Sparrow T."/>
            <person name="Stalker J."/>
            <person name="Stange-Thomann N."/>
            <person name="Stavropoulos S."/>
            <person name="Stone C."/>
            <person name="Stone S."/>
            <person name="Sykes S."/>
            <person name="Tchuinga P."/>
            <person name="Tenzing P."/>
            <person name="Tesfaye S."/>
            <person name="Thoulutsang D."/>
            <person name="Thoulutsang Y."/>
            <person name="Topham K."/>
            <person name="Topping I."/>
            <person name="Tsamla T."/>
            <person name="Vassiliev H."/>
            <person name="Venkataraman V."/>
            <person name="Vo A."/>
            <person name="Wangchuk T."/>
            <person name="Wangdi T."/>
            <person name="Weiand M."/>
            <person name="Wilkinson J."/>
            <person name="Wilson A."/>
            <person name="Yadav S."/>
            <person name="Yang S."/>
            <person name="Yang X."/>
            <person name="Young G."/>
            <person name="Yu Q."/>
            <person name="Zainoun J."/>
            <person name="Zembek L."/>
            <person name="Zimmer A."/>
            <person name="Lander E.S."/>
        </authorList>
    </citation>
    <scope>NUCLEOTIDE SEQUENCE [LARGE SCALE GENOMIC DNA]</scope>
    <source>
        <strain evidence="3">Boxer</strain>
    </source>
</reference>
<feature type="region of interest" description="Disordered" evidence="1">
    <location>
        <begin position="1"/>
        <end position="56"/>
    </location>
</feature>
<feature type="transmembrane region" description="Helical" evidence="2">
    <location>
        <begin position="220"/>
        <end position="244"/>
    </location>
</feature>
<dbReference type="AlphaFoldDB" id="A0A8C0N9Q0"/>
<feature type="compositionally biased region" description="Low complexity" evidence="1">
    <location>
        <begin position="27"/>
        <end position="37"/>
    </location>
</feature>
<feature type="region of interest" description="Disordered" evidence="1">
    <location>
        <begin position="153"/>
        <end position="172"/>
    </location>
</feature>
<dbReference type="Proteomes" id="UP000002254">
    <property type="component" value="Chromosome 20"/>
</dbReference>
<reference evidence="4" key="2">
    <citation type="submission" date="2019-03" db="EMBL/GenBank/DDBJ databases">
        <authorList>
            <person name="Warren W.C."/>
            <person name="Johnson G.S."/>
        </authorList>
    </citation>
    <scope>NUCLEOTIDE SEQUENCE [LARGE SCALE GENOMIC DNA]</scope>
    <source>
        <strain evidence="4">Basenji</strain>
    </source>
</reference>
<keyword evidence="2" id="KW-1133">Transmembrane helix</keyword>
<feature type="compositionally biased region" description="Low complexity" evidence="1">
    <location>
        <begin position="128"/>
        <end position="138"/>
    </location>
</feature>
<accession>A0A8C0N9Q0</accession>
<feature type="transmembrane region" description="Helical" evidence="2">
    <location>
        <begin position="283"/>
        <end position="304"/>
    </location>
</feature>
<keyword evidence="2" id="KW-0812">Transmembrane</keyword>
<dbReference type="SUPFAM" id="SSF103481">
    <property type="entry name" value="Multidrug resistance efflux transporter EmrE"/>
    <property type="match status" value="1"/>
</dbReference>
<name>A0A8C0N9Q0_CANLF</name>
<dbReference type="InterPro" id="IPR039632">
    <property type="entry name" value="TMEM42"/>
</dbReference>
<dbReference type="Proteomes" id="UP000694429">
    <property type="component" value="Chromosome 20"/>
</dbReference>
<sequence>MRSSVSPGLGSGLNPTRLLGEHRGLRRPLPGRLSPSRIPQLEDAGESPAGLVGMRDSDPGVLGRVWGSALQTGSQRKGMRGHTPWRGLQLPSPGQFYFCSGDHRGAAPDSHASPRGLPGKPKPPRPAEAPGARPRPSEALAAPGLASLLTWAPRHVRPPPNRGARSALLVAGAPGPGETAAGAMAERPQPPGGAVCPAAYPDAAAEFPPHLQAGAMRRRFWGVFNCMCAGAFGALAAASAKLAFGSEVNVAFRILGIIVMATTNSLMWTFFSRGLSFSMSSAIASVTVTFSNILSSAFLGFVLYGECQKVLWWGGVFLILCGLSLIHRKLPPSEKAPAHKQQ</sequence>
<dbReference type="InterPro" id="IPR037185">
    <property type="entry name" value="EmrE-like"/>
</dbReference>
<keyword evidence="2" id="KW-0472">Membrane</keyword>
<protein>
    <submittedName>
        <fullName evidence="4">Transmembrane protein 42</fullName>
    </submittedName>
</protein>
<gene>
    <name evidence="3" type="primary">TMEM42</name>
</gene>
<evidence type="ECO:0000313" key="5">
    <source>
        <dbReference type="Proteomes" id="UP000002254"/>
    </source>
</evidence>
<feature type="transmembrane region" description="Helical" evidence="2">
    <location>
        <begin position="250"/>
        <end position="271"/>
    </location>
</feature>
<dbReference type="PANTHER" id="PTHR31965">
    <property type="entry name" value="TRANSMEMBRANE PROTEIN 42"/>
    <property type="match status" value="1"/>
</dbReference>
<evidence type="ECO:0000313" key="3">
    <source>
        <dbReference type="Ensembl" id="ENSCAFP00000020750.4"/>
    </source>
</evidence>
<evidence type="ECO:0000313" key="4">
    <source>
        <dbReference type="Ensembl" id="ENSCAFP00030017794.1"/>
    </source>
</evidence>
<feature type="transmembrane region" description="Helical" evidence="2">
    <location>
        <begin position="310"/>
        <end position="326"/>
    </location>
</feature>
<feature type="region of interest" description="Disordered" evidence="1">
    <location>
        <begin position="96"/>
        <end position="138"/>
    </location>
</feature>
<dbReference type="Ensembl" id="ENSCAFT00000022342.5">
    <property type="protein sequence ID" value="ENSCAFP00000020750.4"/>
    <property type="gene ID" value="ENSCAFG00000014070.5"/>
</dbReference>